<dbReference type="EMBL" id="CAJNJQ010002038">
    <property type="protein sequence ID" value="CAE7159326.1"/>
    <property type="molecule type" value="Genomic_DNA"/>
</dbReference>
<evidence type="ECO:0000256" key="2">
    <source>
        <dbReference type="SAM" id="SignalP"/>
    </source>
</evidence>
<dbReference type="AlphaFoldDB" id="A0A8H3HY95"/>
<dbReference type="CDD" id="cd00254">
    <property type="entry name" value="LT-like"/>
    <property type="match status" value="1"/>
</dbReference>
<dbReference type="InterPro" id="IPR008258">
    <property type="entry name" value="Transglycosylase_SLT_dom_1"/>
</dbReference>
<feature type="compositionally biased region" description="Pro residues" evidence="1">
    <location>
        <begin position="91"/>
        <end position="105"/>
    </location>
</feature>
<protein>
    <recommendedName>
        <fullName evidence="3">Transglycosylase SLT domain-containing protein</fullName>
    </recommendedName>
</protein>
<name>A0A8H3HY95_9AGAM</name>
<comment type="caution">
    <text evidence="4">The sequence shown here is derived from an EMBL/GenBank/DDBJ whole genome shotgun (WGS) entry which is preliminary data.</text>
</comment>
<gene>
    <name evidence="4" type="ORF">RDB_LOCUS97349</name>
</gene>
<feature type="region of interest" description="Disordered" evidence="1">
    <location>
        <begin position="35"/>
        <end position="141"/>
    </location>
</feature>
<dbReference type="Proteomes" id="UP000663827">
    <property type="component" value="Unassembled WGS sequence"/>
</dbReference>
<feature type="compositionally biased region" description="Pro residues" evidence="1">
    <location>
        <begin position="71"/>
        <end position="84"/>
    </location>
</feature>
<dbReference type="Gene3D" id="1.10.530.10">
    <property type="match status" value="1"/>
</dbReference>
<evidence type="ECO:0000259" key="3">
    <source>
        <dbReference type="Pfam" id="PF01464"/>
    </source>
</evidence>
<evidence type="ECO:0000256" key="1">
    <source>
        <dbReference type="SAM" id="MobiDB-lite"/>
    </source>
</evidence>
<feature type="chain" id="PRO_5034016014" description="Transglycosylase SLT domain-containing protein" evidence="2">
    <location>
        <begin position="20"/>
        <end position="335"/>
    </location>
</feature>
<evidence type="ECO:0000313" key="5">
    <source>
        <dbReference type="Proteomes" id="UP000663827"/>
    </source>
</evidence>
<feature type="signal peptide" evidence="2">
    <location>
        <begin position="1"/>
        <end position="19"/>
    </location>
</feature>
<dbReference type="InterPro" id="IPR023346">
    <property type="entry name" value="Lysozyme-like_dom_sf"/>
</dbReference>
<dbReference type="Pfam" id="PF01464">
    <property type="entry name" value="SLT"/>
    <property type="match status" value="1"/>
</dbReference>
<sequence>MKAITPLSLAALLATSAVALDVNTGHSDISALHSRLHSSRAQMRRESGGQVYKRCKPKQSSYVAPGSEPAAPTPAPAPAAPVPAPAAKNPEPSPYSAPAPPPAPAPAYNGGSGDVIHVSAPQCGDNGATAQTTKTSGPNGSQEWLNCGVNGGGWTPPNLKVSDIKFKDLGAELSSGQSIFKACSQFKDIIYASAGETGLPPIMIASIMMQESSCNKDTVGGGGEQGLMQITHDKCGGAPNGDCKEPWFNIATGAKYLKSQIDANGGNVLKAVGSYNGWTDGLTYSKATAARYTNCCRCQNNLDYLHQFFNGWMQGQDAYSSDLGVYKNLAVCGAY</sequence>
<organism evidence="4 5">
    <name type="scientific">Rhizoctonia solani</name>
    <dbReference type="NCBI Taxonomy" id="456999"/>
    <lineage>
        <taxon>Eukaryota</taxon>
        <taxon>Fungi</taxon>
        <taxon>Dikarya</taxon>
        <taxon>Basidiomycota</taxon>
        <taxon>Agaricomycotina</taxon>
        <taxon>Agaricomycetes</taxon>
        <taxon>Cantharellales</taxon>
        <taxon>Ceratobasidiaceae</taxon>
        <taxon>Rhizoctonia</taxon>
    </lineage>
</organism>
<reference evidence="4" key="1">
    <citation type="submission" date="2021-01" db="EMBL/GenBank/DDBJ databases">
        <authorList>
            <person name="Kaushik A."/>
        </authorList>
    </citation>
    <scope>NUCLEOTIDE SEQUENCE</scope>
    <source>
        <strain evidence="4">AG5</strain>
    </source>
</reference>
<feature type="domain" description="Transglycosylase SLT" evidence="3">
    <location>
        <begin position="193"/>
        <end position="277"/>
    </location>
</feature>
<evidence type="ECO:0000313" key="4">
    <source>
        <dbReference type="EMBL" id="CAE7159326.1"/>
    </source>
</evidence>
<keyword evidence="2" id="KW-0732">Signal</keyword>
<dbReference type="SUPFAM" id="SSF53955">
    <property type="entry name" value="Lysozyme-like"/>
    <property type="match status" value="1"/>
</dbReference>
<accession>A0A8H3HY95</accession>
<feature type="compositionally biased region" description="Polar residues" evidence="1">
    <location>
        <begin position="128"/>
        <end position="141"/>
    </location>
</feature>
<proteinExistence type="predicted"/>